<feature type="active site" description="Proton donor" evidence="19">
    <location>
        <position position="224"/>
    </location>
</feature>
<keyword evidence="11 19" id="KW-0521">NADP</keyword>
<reference evidence="21 22" key="1">
    <citation type="submission" date="2006-04" db="EMBL/GenBank/DDBJ databases">
        <authorList>
            <person name="Giovannoni S.J."/>
            <person name="Cho J.-C."/>
            <person name="Ferriera S."/>
            <person name="Johnson J."/>
            <person name="Kravitz S."/>
            <person name="Halpern A."/>
            <person name="Remington K."/>
            <person name="Beeson K."/>
            <person name="Tran B."/>
            <person name="Rogers Y.-H."/>
            <person name="Friedman R."/>
            <person name="Venter J.C."/>
        </authorList>
    </citation>
    <scope>NUCLEOTIDE SEQUENCE [LARGE SCALE GENOMIC DNA]</scope>
    <source>
        <strain evidence="21 22">HTCC1002</strain>
    </source>
</reference>
<dbReference type="Gene3D" id="3.90.78.10">
    <property type="entry name" value="UDP-N-acetylenolpyruvoylglucosamine reductase, C-terminal domain"/>
    <property type="match status" value="1"/>
</dbReference>
<keyword evidence="14 19" id="KW-0560">Oxidoreductase</keyword>
<evidence type="ECO:0000256" key="19">
    <source>
        <dbReference type="HAMAP-Rule" id="MF_00037"/>
    </source>
</evidence>
<comment type="function">
    <text evidence="2 19">Cell wall formation.</text>
</comment>
<evidence type="ECO:0000256" key="10">
    <source>
        <dbReference type="ARBA" id="ARBA00022827"/>
    </source>
</evidence>
<evidence type="ECO:0000256" key="9">
    <source>
        <dbReference type="ARBA" id="ARBA00022630"/>
    </source>
</evidence>
<evidence type="ECO:0000259" key="20">
    <source>
        <dbReference type="PROSITE" id="PS51387"/>
    </source>
</evidence>
<dbReference type="GO" id="GO:0071949">
    <property type="term" value="F:FAD binding"/>
    <property type="evidence" value="ECO:0007669"/>
    <property type="project" value="InterPro"/>
</dbReference>
<evidence type="ECO:0000256" key="6">
    <source>
        <dbReference type="ARBA" id="ARBA00015188"/>
    </source>
</evidence>
<comment type="caution">
    <text evidence="21">The sequence shown here is derived from an EMBL/GenBank/DDBJ whole genome shotgun (WGS) entry which is preliminary data.</text>
</comment>
<feature type="domain" description="FAD-binding PCMH-type" evidence="20">
    <location>
        <begin position="31"/>
        <end position="210"/>
    </location>
</feature>
<evidence type="ECO:0000256" key="16">
    <source>
        <dbReference type="ARBA" id="ARBA00023316"/>
    </source>
</evidence>
<protein>
    <recommendedName>
        <fullName evidence="6 19">UDP-N-acetylenolpyruvoylglucosamine reductase</fullName>
        <ecNumber evidence="5 19">1.3.1.98</ecNumber>
    </recommendedName>
    <alternativeName>
        <fullName evidence="17 19">UDP-N-acetylmuramate dehydrogenase</fullName>
    </alternativeName>
</protein>
<dbReference type="PANTHER" id="PTHR21071:SF4">
    <property type="entry name" value="UDP-N-ACETYLENOLPYRUVOYLGLUCOSAMINE REDUCTASE"/>
    <property type="match status" value="1"/>
</dbReference>
<evidence type="ECO:0000256" key="3">
    <source>
        <dbReference type="ARBA" id="ARBA00004496"/>
    </source>
</evidence>
<evidence type="ECO:0000256" key="18">
    <source>
        <dbReference type="ARBA" id="ARBA00048914"/>
    </source>
</evidence>
<evidence type="ECO:0000313" key="21">
    <source>
        <dbReference type="EMBL" id="EAS85299.1"/>
    </source>
</evidence>
<dbReference type="GO" id="GO:0008360">
    <property type="term" value="P:regulation of cell shape"/>
    <property type="evidence" value="ECO:0007669"/>
    <property type="project" value="UniProtKB-KW"/>
</dbReference>
<sequence length="302" mass="33862">MSIEEIRKFSNEISSKINFDYDLKKSNWFNIGGQTKVYFRPDNLPDLILFLKKFGEKEKIHILGAGSNTLISDEKFDGVVIKLGKNFSNISILPNDVIIAGSACLDKKLSDFALNNGIGGFEFLACIPGTIGGGLKMNAGCFNKEFKDVLVSIQAIDKNGQVFTIPASKVIFKYRSNDLKEDLIFLSASFKGTKKNKEEIENEVLELKKKKDKAQPTKLKTSGSTFKNPIDQTDKKVWELIKDSVPLDISFGDAHISNKHCNFFVNKNNASFEDMNKLIEFVKTSVEKKTGIVLEKEIKILK</sequence>
<evidence type="ECO:0000256" key="5">
    <source>
        <dbReference type="ARBA" id="ARBA00012518"/>
    </source>
</evidence>
<keyword evidence="16 19" id="KW-0961">Cell wall biogenesis/degradation</keyword>
<evidence type="ECO:0000256" key="1">
    <source>
        <dbReference type="ARBA" id="ARBA00001974"/>
    </source>
</evidence>
<dbReference type="GO" id="GO:0071555">
    <property type="term" value="P:cell wall organization"/>
    <property type="evidence" value="ECO:0007669"/>
    <property type="project" value="UniProtKB-KW"/>
</dbReference>
<evidence type="ECO:0000256" key="8">
    <source>
        <dbReference type="ARBA" id="ARBA00022618"/>
    </source>
</evidence>
<dbReference type="HAMAP" id="MF_00037">
    <property type="entry name" value="MurB"/>
    <property type="match status" value="1"/>
</dbReference>
<dbReference type="GO" id="GO:0005829">
    <property type="term" value="C:cytosol"/>
    <property type="evidence" value="ECO:0007669"/>
    <property type="project" value="TreeGrafter"/>
</dbReference>
<evidence type="ECO:0000256" key="7">
    <source>
        <dbReference type="ARBA" id="ARBA00022490"/>
    </source>
</evidence>
<organism evidence="21 22">
    <name type="scientific">Pelagibacter ubique (strain HTCC1002)</name>
    <dbReference type="NCBI Taxonomy" id="314261"/>
    <lineage>
        <taxon>Bacteria</taxon>
        <taxon>Pseudomonadati</taxon>
        <taxon>Pseudomonadota</taxon>
        <taxon>Alphaproteobacteria</taxon>
        <taxon>Candidatus Pelagibacterales</taxon>
        <taxon>Candidatus Pelagibacteraceae</taxon>
        <taxon>Candidatus Pelagibacter</taxon>
    </lineage>
</organism>
<keyword evidence="8 19" id="KW-0132">Cell division</keyword>
<gene>
    <name evidence="19" type="primary">murB</name>
    <name evidence="21" type="ORF">PU1002_06241</name>
</gene>
<dbReference type="EC" id="1.3.1.98" evidence="5 19"/>
<evidence type="ECO:0000256" key="11">
    <source>
        <dbReference type="ARBA" id="ARBA00022857"/>
    </source>
</evidence>
<dbReference type="InterPro" id="IPR003170">
    <property type="entry name" value="MurB"/>
</dbReference>
<evidence type="ECO:0000256" key="2">
    <source>
        <dbReference type="ARBA" id="ARBA00003921"/>
    </source>
</evidence>
<dbReference type="NCBIfam" id="NF010480">
    <property type="entry name" value="PRK13905.1"/>
    <property type="match status" value="1"/>
</dbReference>
<accession>Q1V0C9</accession>
<comment type="similarity">
    <text evidence="19">Belongs to the MurB family.</text>
</comment>
<dbReference type="InterPro" id="IPR036635">
    <property type="entry name" value="MurB_C_sf"/>
</dbReference>
<dbReference type="Gene3D" id="3.30.465.10">
    <property type="match status" value="1"/>
</dbReference>
<feature type="active site" evidence="19">
    <location>
        <position position="297"/>
    </location>
</feature>
<evidence type="ECO:0000313" key="22">
    <source>
        <dbReference type="Proteomes" id="UP000005306"/>
    </source>
</evidence>
<keyword evidence="12 19" id="KW-0133">Cell shape</keyword>
<evidence type="ECO:0000256" key="13">
    <source>
        <dbReference type="ARBA" id="ARBA00022984"/>
    </source>
</evidence>
<dbReference type="InterPro" id="IPR036318">
    <property type="entry name" value="FAD-bd_PCMH-like_sf"/>
</dbReference>
<evidence type="ECO:0000256" key="17">
    <source>
        <dbReference type="ARBA" id="ARBA00031026"/>
    </source>
</evidence>
<dbReference type="InterPro" id="IPR016169">
    <property type="entry name" value="FAD-bd_PCMH_sub2"/>
</dbReference>
<keyword evidence="15 19" id="KW-0131">Cell cycle</keyword>
<comment type="subcellular location">
    <subcellularLocation>
        <location evidence="3 19">Cytoplasm</location>
    </subcellularLocation>
</comment>
<name>Q1V0C9_PELU1</name>
<dbReference type="NCBIfam" id="TIGR00179">
    <property type="entry name" value="murB"/>
    <property type="match status" value="1"/>
</dbReference>
<keyword evidence="9 19" id="KW-0285">Flavoprotein</keyword>
<comment type="catalytic activity">
    <reaction evidence="18 19">
        <text>UDP-N-acetyl-alpha-D-muramate + NADP(+) = UDP-N-acetyl-3-O-(1-carboxyvinyl)-alpha-D-glucosamine + NADPH + H(+)</text>
        <dbReference type="Rhea" id="RHEA:12248"/>
        <dbReference type="ChEBI" id="CHEBI:15378"/>
        <dbReference type="ChEBI" id="CHEBI:57783"/>
        <dbReference type="ChEBI" id="CHEBI:58349"/>
        <dbReference type="ChEBI" id="CHEBI:68483"/>
        <dbReference type="ChEBI" id="CHEBI:70757"/>
        <dbReference type="EC" id="1.3.1.98"/>
    </reaction>
</comment>
<dbReference type="InterPro" id="IPR006094">
    <property type="entry name" value="Oxid_FAD_bind_N"/>
</dbReference>
<comment type="pathway">
    <text evidence="4 19">Cell wall biogenesis; peptidoglycan biosynthesis.</text>
</comment>
<keyword evidence="7 19" id="KW-0963">Cytoplasm</keyword>
<dbReference type="EMBL" id="AAPV01000001">
    <property type="protein sequence ID" value="EAS85299.1"/>
    <property type="molecule type" value="Genomic_DNA"/>
</dbReference>
<keyword evidence="10 19" id="KW-0274">FAD</keyword>
<dbReference type="HOGENOM" id="CLU_035304_1_0_5"/>
<dbReference type="GO" id="GO:0009252">
    <property type="term" value="P:peptidoglycan biosynthetic process"/>
    <property type="evidence" value="ECO:0007669"/>
    <property type="project" value="UniProtKB-UniRule"/>
</dbReference>
<keyword evidence="13 19" id="KW-0573">Peptidoglycan synthesis</keyword>
<dbReference type="UniPathway" id="UPA00219"/>
<dbReference type="Gene3D" id="3.30.43.10">
    <property type="entry name" value="Uridine Diphospho-n-acetylenolpyruvylglucosamine Reductase, domain 2"/>
    <property type="match status" value="1"/>
</dbReference>
<evidence type="ECO:0000256" key="12">
    <source>
        <dbReference type="ARBA" id="ARBA00022960"/>
    </source>
</evidence>
<dbReference type="PROSITE" id="PS51387">
    <property type="entry name" value="FAD_PCMH"/>
    <property type="match status" value="1"/>
</dbReference>
<dbReference type="InterPro" id="IPR016166">
    <property type="entry name" value="FAD-bd_PCMH"/>
</dbReference>
<dbReference type="GO" id="GO:0051301">
    <property type="term" value="P:cell division"/>
    <property type="evidence" value="ECO:0007669"/>
    <property type="project" value="UniProtKB-KW"/>
</dbReference>
<evidence type="ECO:0000256" key="14">
    <source>
        <dbReference type="ARBA" id="ARBA00023002"/>
    </source>
</evidence>
<proteinExistence type="inferred from homology"/>
<evidence type="ECO:0000256" key="4">
    <source>
        <dbReference type="ARBA" id="ARBA00004752"/>
    </source>
</evidence>
<dbReference type="InterPro" id="IPR016167">
    <property type="entry name" value="FAD-bd_PCMH_sub1"/>
</dbReference>
<dbReference type="GO" id="GO:0008762">
    <property type="term" value="F:UDP-N-acetylmuramate dehydrogenase activity"/>
    <property type="evidence" value="ECO:0007669"/>
    <property type="project" value="UniProtKB-UniRule"/>
</dbReference>
<dbReference type="Proteomes" id="UP000005306">
    <property type="component" value="Unassembled WGS sequence"/>
</dbReference>
<comment type="cofactor">
    <cofactor evidence="1 19">
        <name>FAD</name>
        <dbReference type="ChEBI" id="CHEBI:57692"/>
    </cofactor>
</comment>
<dbReference type="SUPFAM" id="SSF56194">
    <property type="entry name" value="Uridine diphospho-N-Acetylenolpyruvylglucosamine reductase, MurB, C-terminal domain"/>
    <property type="match status" value="1"/>
</dbReference>
<dbReference type="Pfam" id="PF02873">
    <property type="entry name" value="MurB_C"/>
    <property type="match status" value="1"/>
</dbReference>
<feature type="active site" evidence="19">
    <location>
        <position position="175"/>
    </location>
</feature>
<dbReference type="InterPro" id="IPR011601">
    <property type="entry name" value="MurB_C"/>
</dbReference>
<dbReference type="PANTHER" id="PTHR21071">
    <property type="entry name" value="UDP-N-ACETYLENOLPYRUVOYLGLUCOSAMINE REDUCTASE"/>
    <property type="match status" value="1"/>
</dbReference>
<dbReference type="Pfam" id="PF01565">
    <property type="entry name" value="FAD_binding_4"/>
    <property type="match status" value="1"/>
</dbReference>
<evidence type="ECO:0000256" key="15">
    <source>
        <dbReference type="ARBA" id="ARBA00023306"/>
    </source>
</evidence>
<dbReference type="SUPFAM" id="SSF56176">
    <property type="entry name" value="FAD-binding/transporter-associated domain-like"/>
    <property type="match status" value="1"/>
</dbReference>
<dbReference type="AlphaFoldDB" id="Q1V0C9"/>